<keyword evidence="9" id="KW-1185">Reference proteome</keyword>
<name>A0A6C7EDC9_ILUCY</name>
<organism evidence="8 9">
    <name type="scientific">Ilumatobacter coccineus (strain NBRC 103263 / KCTC 29153 / YM16-304)</name>
    <dbReference type="NCBI Taxonomy" id="1313172"/>
    <lineage>
        <taxon>Bacteria</taxon>
        <taxon>Bacillati</taxon>
        <taxon>Actinomycetota</taxon>
        <taxon>Acidimicrobiia</taxon>
        <taxon>Acidimicrobiales</taxon>
        <taxon>Ilumatobacteraceae</taxon>
        <taxon>Ilumatobacter</taxon>
    </lineage>
</organism>
<dbReference type="Pfam" id="PF02525">
    <property type="entry name" value="Flavodoxin_2"/>
    <property type="match status" value="1"/>
</dbReference>
<evidence type="ECO:0000313" key="9">
    <source>
        <dbReference type="Proteomes" id="UP000011863"/>
    </source>
</evidence>
<dbReference type="GO" id="GO:0016655">
    <property type="term" value="F:oxidoreductase activity, acting on NAD(P)H, quinone or similar compound as acceptor"/>
    <property type="evidence" value="ECO:0007669"/>
    <property type="project" value="InterPro"/>
</dbReference>
<evidence type="ECO:0000256" key="1">
    <source>
        <dbReference type="ARBA" id="ARBA00022630"/>
    </source>
</evidence>
<feature type="binding site" evidence="6">
    <location>
        <begin position="16"/>
        <end position="18"/>
    </location>
    <ligand>
        <name>FMN</name>
        <dbReference type="ChEBI" id="CHEBI:58210"/>
    </ligand>
</feature>
<dbReference type="EC" id="1.7.1.17" evidence="6"/>
<dbReference type="PANTHER" id="PTHR43741:SF4">
    <property type="entry name" value="FMN-DEPENDENT NADH:QUINONE OXIDOREDUCTASE"/>
    <property type="match status" value="1"/>
</dbReference>
<evidence type="ECO:0000256" key="4">
    <source>
        <dbReference type="ARBA" id="ARBA00023027"/>
    </source>
</evidence>
<evidence type="ECO:0000256" key="6">
    <source>
        <dbReference type="HAMAP-Rule" id="MF_01216"/>
    </source>
</evidence>
<dbReference type="AlphaFoldDB" id="A0A6C7EDC9"/>
<dbReference type="KEGG" id="aym:YM304_16920"/>
<feature type="domain" description="Flavodoxin-like fold" evidence="7">
    <location>
        <begin position="3"/>
        <end position="200"/>
    </location>
</feature>
<dbReference type="InterPro" id="IPR003680">
    <property type="entry name" value="Flavodoxin_fold"/>
</dbReference>
<evidence type="ECO:0000259" key="7">
    <source>
        <dbReference type="Pfam" id="PF02525"/>
    </source>
</evidence>
<dbReference type="GO" id="GO:0016652">
    <property type="term" value="F:oxidoreductase activity, acting on NAD(P)H as acceptor"/>
    <property type="evidence" value="ECO:0007669"/>
    <property type="project" value="UniProtKB-UniRule"/>
</dbReference>
<dbReference type="GO" id="GO:0009055">
    <property type="term" value="F:electron transfer activity"/>
    <property type="evidence" value="ECO:0007669"/>
    <property type="project" value="UniProtKB-UniRule"/>
</dbReference>
<comment type="function">
    <text evidence="6">Quinone reductase that provides resistance to thiol-specific stress caused by electrophilic quinones.</text>
</comment>
<evidence type="ECO:0000313" key="8">
    <source>
        <dbReference type="EMBL" id="BAN02006.1"/>
    </source>
</evidence>
<gene>
    <name evidence="6 8" type="primary">azoR</name>
    <name evidence="8" type="ORF">YM304_16920</name>
</gene>
<comment type="function">
    <text evidence="6">Also exhibits azoreductase activity. Catalyzes the reductive cleavage of the azo bond in aromatic azo compounds to the corresponding amines.</text>
</comment>
<keyword evidence="1 6" id="KW-0285">Flavoprotein</keyword>
<dbReference type="EC" id="1.6.5.-" evidence="6"/>
<reference evidence="8 9" key="1">
    <citation type="journal article" date="2013" name="Int. J. Syst. Evol. Microbiol.">
        <title>Ilumatobacter nonamiense sp. nov. and Ilumatobacter coccineum sp. nov., isolated from seashore sand.</title>
        <authorList>
            <person name="Matsumoto A."/>
            <person name="Kasai H."/>
            <person name="Matsuo Y."/>
            <person name="Shizuri Y."/>
            <person name="Ichikawa N."/>
            <person name="Fujita N."/>
            <person name="Omura S."/>
            <person name="Takahashi Y."/>
        </authorList>
    </citation>
    <scope>NUCLEOTIDE SEQUENCE [LARGE SCALE GENOMIC DNA]</scope>
    <source>
        <strain evidence="9">NBRC 103263 / KCTC 29153 / YM16-304</strain>
    </source>
</reference>
<feature type="binding site" evidence="6">
    <location>
        <position position="10"/>
    </location>
    <ligand>
        <name>FMN</name>
        <dbReference type="ChEBI" id="CHEBI:58210"/>
    </ligand>
</feature>
<dbReference type="EMBL" id="AP012057">
    <property type="protein sequence ID" value="BAN02006.1"/>
    <property type="molecule type" value="Genomic_DNA"/>
</dbReference>
<keyword evidence="3 6" id="KW-0560">Oxidoreductase</keyword>
<accession>A0A6C7EDC9</accession>
<dbReference type="SUPFAM" id="SSF52218">
    <property type="entry name" value="Flavoproteins"/>
    <property type="match status" value="1"/>
</dbReference>
<dbReference type="OrthoDB" id="9787136at2"/>
<dbReference type="InterPro" id="IPR050104">
    <property type="entry name" value="FMN-dep_NADH:Q_OxRdtase_AzoR1"/>
</dbReference>
<keyword evidence="2 6" id="KW-0288">FMN</keyword>
<comment type="caution">
    <text evidence="6">Lacks conserved residue(s) required for the propagation of feature annotation.</text>
</comment>
<dbReference type="InterPro" id="IPR029039">
    <property type="entry name" value="Flavoprotein-like_sf"/>
</dbReference>
<dbReference type="HAMAP" id="MF_01216">
    <property type="entry name" value="Azoreductase_type1"/>
    <property type="match status" value="1"/>
</dbReference>
<evidence type="ECO:0000256" key="2">
    <source>
        <dbReference type="ARBA" id="ARBA00022643"/>
    </source>
</evidence>
<comment type="subunit">
    <text evidence="6">Homodimer.</text>
</comment>
<comment type="catalytic activity">
    <reaction evidence="5">
        <text>N,N-dimethyl-1,4-phenylenediamine + anthranilate + 2 NAD(+) = 2-(4-dimethylaminophenyl)diazenylbenzoate + 2 NADH + 2 H(+)</text>
        <dbReference type="Rhea" id="RHEA:55872"/>
        <dbReference type="ChEBI" id="CHEBI:15378"/>
        <dbReference type="ChEBI" id="CHEBI:15783"/>
        <dbReference type="ChEBI" id="CHEBI:16567"/>
        <dbReference type="ChEBI" id="CHEBI:57540"/>
        <dbReference type="ChEBI" id="CHEBI:57945"/>
        <dbReference type="ChEBI" id="CHEBI:71579"/>
        <dbReference type="EC" id="1.7.1.17"/>
    </reaction>
    <physiologicalReaction direction="right-to-left" evidence="5">
        <dbReference type="Rhea" id="RHEA:55874"/>
    </physiologicalReaction>
</comment>
<evidence type="ECO:0000256" key="5">
    <source>
        <dbReference type="ARBA" id="ARBA00048542"/>
    </source>
</evidence>
<dbReference type="RefSeq" id="WP_015441253.1">
    <property type="nucleotide sequence ID" value="NC_020520.1"/>
</dbReference>
<proteinExistence type="inferred from homology"/>
<dbReference type="InterPro" id="IPR023048">
    <property type="entry name" value="NADH:quinone_OxRdtase_FMN_depd"/>
</dbReference>
<dbReference type="Gene3D" id="3.40.50.360">
    <property type="match status" value="1"/>
</dbReference>
<dbReference type="PANTHER" id="PTHR43741">
    <property type="entry name" value="FMN-DEPENDENT NADH-AZOREDUCTASE 1"/>
    <property type="match status" value="1"/>
</dbReference>
<comment type="catalytic activity">
    <reaction evidence="6">
        <text>2 a quinone + NADH + H(+) = 2 a 1,4-benzosemiquinone + NAD(+)</text>
        <dbReference type="Rhea" id="RHEA:65952"/>
        <dbReference type="ChEBI" id="CHEBI:15378"/>
        <dbReference type="ChEBI" id="CHEBI:57540"/>
        <dbReference type="ChEBI" id="CHEBI:57945"/>
        <dbReference type="ChEBI" id="CHEBI:132124"/>
        <dbReference type="ChEBI" id="CHEBI:134225"/>
    </reaction>
</comment>
<protein>
    <recommendedName>
        <fullName evidence="6">FMN dependent NADH:quinone oxidoreductase</fullName>
        <ecNumber evidence="6">1.6.5.-</ecNumber>
    </recommendedName>
    <alternativeName>
        <fullName evidence="6">Azo-dye reductase</fullName>
    </alternativeName>
    <alternativeName>
        <fullName evidence="6">FMN-dependent NADH-azo compound oxidoreductase</fullName>
    </alternativeName>
    <alternativeName>
        <fullName evidence="6">FMN-dependent NADH-azoreductase</fullName>
        <ecNumber evidence="6">1.7.1.17</ecNumber>
    </alternativeName>
</protein>
<sequence length="213" mass="23437">MTSILWVEGSPKGQRSLSSSCARAFLDTLDDVEITHLDVWSDEIVSFGREAALAKLGPLFGEPHTPDQAAIWERVTAQIEQVASHDALLISSPMWNWSIPHALKAWIDVVVQPLQSFTLDAEGRHVGTLGVGKRAQLILTRSSAYDGRSPEMEDHQEPYLRYLFEFLGFDLAESVIVEPTTAFTPEEREALAAEAVERSRAAARSFATAASAD</sequence>
<comment type="cofactor">
    <cofactor evidence="6">
        <name>FMN</name>
        <dbReference type="ChEBI" id="CHEBI:58210"/>
    </cofactor>
    <text evidence="6">Binds 1 FMN per subunit.</text>
</comment>
<keyword evidence="4 6" id="KW-0520">NAD</keyword>
<evidence type="ECO:0000256" key="3">
    <source>
        <dbReference type="ARBA" id="ARBA00023002"/>
    </source>
</evidence>
<dbReference type="GO" id="GO:0010181">
    <property type="term" value="F:FMN binding"/>
    <property type="evidence" value="ECO:0007669"/>
    <property type="project" value="UniProtKB-UniRule"/>
</dbReference>
<comment type="similarity">
    <text evidence="6">Belongs to the azoreductase type 1 family.</text>
</comment>
<dbReference type="Proteomes" id="UP000011863">
    <property type="component" value="Chromosome"/>
</dbReference>